<comment type="caution">
    <text evidence="9">The sequence shown here is derived from an EMBL/GenBank/DDBJ whole genome shotgun (WGS) entry which is preliminary data.</text>
</comment>
<comment type="subcellular location">
    <subcellularLocation>
        <location evidence="1 5">Endoplasmic reticulum membrane</location>
        <topology evidence="1 5">Multi-pass membrane protein</topology>
        <orientation evidence="1 5">Cytoplasmic side</orientation>
    </subcellularLocation>
</comment>
<evidence type="ECO:0000256" key="2">
    <source>
        <dbReference type="ARBA" id="ARBA00009940"/>
    </source>
</evidence>
<dbReference type="GO" id="GO:0098826">
    <property type="term" value="C:endoplasmic reticulum tubular network membrane"/>
    <property type="evidence" value="ECO:0007669"/>
    <property type="project" value="UniProtKB-UniRule"/>
</dbReference>
<protein>
    <recommendedName>
        <fullName evidence="4 5">Endoplasmic reticulum junction formation protein lunapark</fullName>
    </recommendedName>
</protein>
<dbReference type="InterPro" id="IPR019273">
    <property type="entry name" value="Lunapark_Znf"/>
</dbReference>
<proteinExistence type="inferred from homology"/>
<dbReference type="PANTHER" id="PTHR22166:SF12">
    <property type="entry name" value="ENDOPLASMIC RETICULUM JUNCTION FORMATION PROTEIN LUNAPARK"/>
    <property type="match status" value="1"/>
</dbReference>
<feature type="region of interest" description="Disordered" evidence="7">
    <location>
        <begin position="334"/>
        <end position="399"/>
    </location>
</feature>
<keyword evidence="5" id="KW-0472">Membrane</keyword>
<dbReference type="Proteomes" id="UP000618051">
    <property type="component" value="Unassembled WGS sequence"/>
</dbReference>
<evidence type="ECO:0000313" key="11">
    <source>
        <dbReference type="Proteomes" id="UP000618051"/>
    </source>
</evidence>
<accession>A0A835NYU9</accession>
<comment type="function">
    <text evidence="5">Plays a role in determining ER morphology.</text>
</comment>
<keyword evidence="11" id="KW-1185">Reference proteome</keyword>
<keyword evidence="5" id="KW-0862">Zinc</keyword>
<dbReference type="GO" id="GO:0071788">
    <property type="term" value="P:endoplasmic reticulum tubular network maintenance"/>
    <property type="evidence" value="ECO:0007669"/>
    <property type="project" value="UniProtKB-UniRule"/>
</dbReference>
<keyword evidence="6" id="KW-0175">Coiled coil</keyword>
<keyword evidence="5" id="KW-0863">Zinc-finger</keyword>
<evidence type="ECO:0000256" key="1">
    <source>
        <dbReference type="ARBA" id="ARBA00004215"/>
    </source>
</evidence>
<comment type="subunit">
    <text evidence="3 5">Homodimer; homodimerization requires the C4-type zinc finger motif and decreases during mitosis in a phosphorylation-dependent manner.</text>
</comment>
<evidence type="ECO:0000259" key="8">
    <source>
        <dbReference type="Pfam" id="PF10058"/>
    </source>
</evidence>
<dbReference type="GO" id="GO:0042802">
    <property type="term" value="F:identical protein binding"/>
    <property type="evidence" value="ECO:0007669"/>
    <property type="project" value="UniProtKB-UniRule"/>
</dbReference>
<evidence type="ECO:0000256" key="4">
    <source>
        <dbReference type="ARBA" id="ARBA00049772"/>
    </source>
</evidence>
<dbReference type="Pfam" id="PF10058">
    <property type="entry name" value="Zn_ribbon_10"/>
    <property type="match status" value="1"/>
</dbReference>
<feature type="coiled-coil region" evidence="6">
    <location>
        <begin position="112"/>
        <end position="139"/>
    </location>
</feature>
<evidence type="ECO:0000256" key="5">
    <source>
        <dbReference type="RuleBase" id="RU367073"/>
    </source>
</evidence>
<sequence>MLLDVAAILLVYYISDNVEAKPSTVEVLEKLDKEIQTLEEFREKNQRLQKLWVGRLLLYSSVVYLITCLIVYLWCLPDEWTARLTMTLPFFAFPLIIWCIRTLLIFFFSKRTERNNDALEDLKSQKKKILEEVMEKETYKTAKLILERFDPASSAKETELPSAGTSATPRPGQDIKFSMYMFLSEIRQRTAAQRNASVPSPATPKPGSPKSALPASPNLQRETPALSGLPERTAGPSLQSNVLPRRPGSPATSVPGMGLHPPGPPLARPVLPRERGVVDRVIEYLVGDGPQNRYALICQQCFSHNGMALKEEFEYIAFRCAYCFFLNPARKTRPQAPRLPDFSFEKKQSTELPSEPEPLEPRERKPQETQQTKESEDDVNQLVETNDTDDKAPSSEHLNDKLAEEVEKEAENISATEEAISESTSAEQSTSFAKGDLQFDFSLAVTHKEQFLMASDILFYSYFVQVQKECATLKGACQFVAEAYFFGEEKNRDHRFKAALNKDKSRDKKDERRDFFQKMHQLSTLKGQTGTGLQNVVCAEVEAGKTCLDSGLKICGSFRENCGVVQMLTLAHDSIDVSGWLATSIFTQIPGSLKLFAYICVILRLFKKWIQKIECYLSEVLPKAATLRLKGSSSKYCGFQKCTLQVKDAAATLISITDIIAEIEKYSLGSRIEKPDVMALQMPGFSVNGLRLRLNSVIHLQIKDACIFFQYRMSLFSLNKKIFLAKKSQEALGNAVTGERSSHVNNYMVFVVVILRTFKQKQMSKEISQDLTAKPVLCQAWASLFLEPSSACLHKVGMTEEDGGEQQVLVPVSPQDIINSTLKWQKLSLALKNGQLGAIRTHRFSCHTVYVPCLHQRQPPAPPSGNPLLFRSSVYFGITLRLNREKKVARVLSLAMTFRPPLFPPQKMKSSFDAVLVLEDSSPTCPAELGKGLLALIRVLAANSAMLIYRKMERGSPKEVCEGLDVIAQPRGWSETSRAGGRRQKWCHSALGGPECDAVNAGAVGQPFSDRDSLLLAALCAPSDGAEAVSWESPIHCCDLRTGCWGCFWAKSCQHDLPSALVPLDPSAPQHIWPDVLSNKKQKTELVEGAGPRSETPVNPPWAVWLSQCMGLELKESGLNAKLISDATTQKVPYVKMSLLCVLQRKGAGASPEPPLSRGSLQDAGHALLCCALGALHPSGHVLSGAATPQPLQPTGTGNAPEMCCLGCGCRGIFQETGTVLIQPGRRKAFLLSWCPCLTLYYFLYILLIFLFNSSVQGLANCKLIASHFLFRKLANTETKSSLTFTRNHLVKEENTDITPGSAPRNLHSKFKVAQEQKRKQMMSERKTGSQCTNHSMLQQPSSHGVPGTGSSTALSMLLPHCFHTAKFIAGRDAKSSGNSFSASIDYDSNSSETQDHLRKSTLNNCDTMKAFTFKLALLFDINEIELVTSTPMMEGEAAFLMSRDLNISLEEEKRNQQPLSVVSLKLCEVSFRLHREVSFNVQINNQSVRGESSLYINTLHTNTDGRLYKCSSVTVVHIEDEFEILGRFRMEIWFMTSTETEKAVMLNYTEEQQNERENRPRESDKQYLFSFHLLHQGEMYLISTSILQAASRERLVAALLTSVQQDVKSFLEEEKPGSWHSSSGFTVVLVAGTLWKAVPAPLSASQQTPSGEYELMVLQEACTHKTRKNSWLRNVNNVLAATKIRSSRLLLGSQEKNPEVRKTQSLLKKFLVFVVPMYAACDSTAGSSCLDTSGKSSQSMAVASTSPGEQLPFCHCHHCPACQRDWLPTWMGQAVTWLPNLKCILSEKDMREYTIHGFKKKLFSNANLGLLKTMHVQIFGNTLLLNWFMPPLKEKKISWLFFVLTI</sequence>
<keyword evidence="5" id="KW-0479">Metal-binding</keyword>
<gene>
    <name evidence="10" type="ORF">IHE44_0014404</name>
    <name evidence="9" type="ORF">IHE44_001706</name>
</gene>
<keyword evidence="5" id="KW-0256">Endoplasmic reticulum</keyword>
<evidence type="ECO:0000256" key="7">
    <source>
        <dbReference type="SAM" id="MobiDB-lite"/>
    </source>
</evidence>
<feature type="transmembrane region" description="Helical" evidence="5">
    <location>
        <begin position="88"/>
        <end position="108"/>
    </location>
</feature>
<dbReference type="EMBL" id="JADDUC020000008">
    <property type="protein sequence ID" value="KAI1237149.1"/>
    <property type="molecule type" value="Genomic_DNA"/>
</dbReference>
<evidence type="ECO:0000313" key="10">
    <source>
        <dbReference type="EMBL" id="KAI1237149.1"/>
    </source>
</evidence>
<reference evidence="10" key="3">
    <citation type="submission" date="2022-01" db="EMBL/GenBank/DDBJ databases">
        <authorList>
            <person name="Rubenstein D.R."/>
        </authorList>
    </citation>
    <scope>NUCLEOTIDE SEQUENCE</scope>
    <source>
        <strain evidence="10">SS15</strain>
        <tissue evidence="10">Liver</tissue>
    </source>
</reference>
<comment type="domain">
    <text evidence="5">The C4-type zinc finger motif is necessary both for its ER three-way tubular junction localization and formation.</text>
</comment>
<feature type="compositionally biased region" description="Polar residues" evidence="7">
    <location>
        <begin position="191"/>
        <end position="200"/>
    </location>
</feature>
<reference evidence="9" key="1">
    <citation type="submission" date="2020-10" db="EMBL/GenBank/DDBJ databases">
        <title>Feather gene expression reveals the developmental basis of iridescence in African starlings.</title>
        <authorList>
            <person name="Rubenstein D.R."/>
        </authorList>
    </citation>
    <scope>NUCLEOTIDE SEQUENCE</scope>
    <source>
        <strain evidence="9">SS15</strain>
        <tissue evidence="9">Liver</tissue>
    </source>
</reference>
<dbReference type="GO" id="GO:0008270">
    <property type="term" value="F:zinc ion binding"/>
    <property type="evidence" value="ECO:0007669"/>
    <property type="project" value="UniProtKB-KW"/>
</dbReference>
<keyword evidence="5" id="KW-0812">Transmembrane</keyword>
<reference evidence="10 11" key="2">
    <citation type="journal article" date="2021" name="J. Hered.">
        <title>Feather Gene Expression Elucidates the Developmental Basis of Plumage Iridescence in African Starlings.</title>
        <authorList>
            <person name="Rubenstein D.R."/>
            <person name="Corvelo A."/>
            <person name="MacManes M.D."/>
            <person name="Maia R."/>
            <person name="Narzisi G."/>
            <person name="Rousaki A."/>
            <person name="Vandenabeele P."/>
            <person name="Shawkey M.D."/>
            <person name="Solomon J."/>
        </authorList>
    </citation>
    <scope>NUCLEOTIDE SEQUENCE [LARGE SCALE GENOMIC DNA]</scope>
    <source>
        <strain evidence="10">SS15</strain>
    </source>
</reference>
<dbReference type="OrthoDB" id="1725934at2759"/>
<feature type="domain" description="Lunapark zinc ribbon" evidence="8">
    <location>
        <begin position="277"/>
        <end position="327"/>
    </location>
</feature>
<dbReference type="InterPro" id="IPR040115">
    <property type="entry name" value="Lnp"/>
</dbReference>
<dbReference type="GO" id="GO:1903373">
    <property type="term" value="P:positive regulation of endoplasmic reticulum tubular network organization"/>
    <property type="evidence" value="ECO:0007669"/>
    <property type="project" value="UniProtKB-UniRule"/>
</dbReference>
<organism evidence="9">
    <name type="scientific">Lamprotornis superbus</name>
    <dbReference type="NCBI Taxonomy" id="245042"/>
    <lineage>
        <taxon>Eukaryota</taxon>
        <taxon>Metazoa</taxon>
        <taxon>Chordata</taxon>
        <taxon>Craniata</taxon>
        <taxon>Vertebrata</taxon>
        <taxon>Euteleostomi</taxon>
        <taxon>Archelosauria</taxon>
        <taxon>Archosauria</taxon>
        <taxon>Dinosauria</taxon>
        <taxon>Saurischia</taxon>
        <taxon>Theropoda</taxon>
        <taxon>Coelurosauria</taxon>
        <taxon>Aves</taxon>
        <taxon>Neognathae</taxon>
        <taxon>Neoaves</taxon>
        <taxon>Telluraves</taxon>
        <taxon>Australaves</taxon>
        <taxon>Passeriformes</taxon>
        <taxon>Sturnidae</taxon>
        <taxon>Lamprotornis</taxon>
    </lineage>
</organism>
<feature type="transmembrane region" description="Helical" evidence="5">
    <location>
        <begin position="56"/>
        <end position="76"/>
    </location>
</feature>
<evidence type="ECO:0000256" key="3">
    <source>
        <dbReference type="ARBA" id="ARBA00047002"/>
    </source>
</evidence>
<evidence type="ECO:0000313" key="9">
    <source>
        <dbReference type="EMBL" id="KAG0128752.1"/>
    </source>
</evidence>
<dbReference type="PANTHER" id="PTHR22166">
    <property type="entry name" value="ENDOPLASMIC RETICULUM JUNCTION FORMATION PROTEIN LUNAPARK"/>
    <property type="match status" value="1"/>
</dbReference>
<dbReference type="EMBL" id="JADDUC010000013">
    <property type="protein sequence ID" value="KAG0128752.1"/>
    <property type="molecule type" value="Genomic_DNA"/>
</dbReference>
<evidence type="ECO:0000256" key="6">
    <source>
        <dbReference type="SAM" id="Coils"/>
    </source>
</evidence>
<feature type="compositionally biased region" description="Basic and acidic residues" evidence="7">
    <location>
        <begin position="388"/>
        <end position="399"/>
    </location>
</feature>
<keyword evidence="5" id="KW-1133">Transmembrane helix</keyword>
<feature type="compositionally biased region" description="Basic and acidic residues" evidence="7">
    <location>
        <begin position="359"/>
        <end position="374"/>
    </location>
</feature>
<name>A0A835NYU9_9PASS</name>
<feature type="region of interest" description="Disordered" evidence="7">
    <location>
        <begin position="191"/>
        <end position="270"/>
    </location>
</feature>
<comment type="similarity">
    <text evidence="2 5">Belongs to the lunapark family.</text>
</comment>